<evidence type="ECO:0000313" key="3">
    <source>
        <dbReference type="Proteomes" id="UP001217500"/>
    </source>
</evidence>
<keyword evidence="3" id="KW-1185">Reference proteome</keyword>
<dbReference type="Gene3D" id="3.30.300.250">
    <property type="match status" value="1"/>
</dbReference>
<proteinExistence type="predicted"/>
<feature type="transmembrane region" description="Helical" evidence="1">
    <location>
        <begin position="12"/>
        <end position="29"/>
    </location>
</feature>
<keyword evidence="1" id="KW-0812">Transmembrane</keyword>
<evidence type="ECO:0000313" key="2">
    <source>
        <dbReference type="EMBL" id="WCL55758.1"/>
    </source>
</evidence>
<reference evidence="2" key="1">
    <citation type="submission" date="2023-01" db="EMBL/GenBank/DDBJ databases">
        <title>The genome sequence of Kordiimonadaceae bacterium 6D33.</title>
        <authorList>
            <person name="Liu Y."/>
        </authorList>
    </citation>
    <scope>NUCLEOTIDE SEQUENCE</scope>
    <source>
        <strain evidence="2">6D33</strain>
    </source>
</reference>
<dbReference type="EMBL" id="CP116805">
    <property type="protein sequence ID" value="WCL55758.1"/>
    <property type="molecule type" value="Genomic_DNA"/>
</dbReference>
<accession>A0AAE9XWH1</accession>
<gene>
    <name evidence="2" type="ORF">PH603_08315</name>
</gene>
<protein>
    <submittedName>
        <fullName evidence="2">Uncharacterized protein</fullName>
    </submittedName>
</protein>
<dbReference type="Proteomes" id="UP001217500">
    <property type="component" value="Chromosome"/>
</dbReference>
<name>A0AAE9XWH1_9PROT</name>
<keyword evidence="1" id="KW-1133">Transmembrane helix</keyword>
<dbReference type="AlphaFoldDB" id="A0AAE9XWH1"/>
<organism evidence="2 3">
    <name type="scientific">Gimibacter soli</name>
    <dbReference type="NCBI Taxonomy" id="3024400"/>
    <lineage>
        <taxon>Bacteria</taxon>
        <taxon>Pseudomonadati</taxon>
        <taxon>Pseudomonadota</taxon>
        <taxon>Alphaproteobacteria</taxon>
        <taxon>Kordiimonadales</taxon>
        <taxon>Temperatibacteraceae</taxon>
        <taxon>Gimibacter</taxon>
    </lineage>
</organism>
<evidence type="ECO:0000256" key="1">
    <source>
        <dbReference type="SAM" id="Phobius"/>
    </source>
</evidence>
<dbReference type="KEGG" id="gso:PH603_08315"/>
<keyword evidence="1" id="KW-0472">Membrane</keyword>
<dbReference type="RefSeq" id="WP_289505615.1">
    <property type="nucleotide sequence ID" value="NZ_CP116805.1"/>
</dbReference>
<sequence>MTEKRESRKYAPIAAVAATIGAIAGSFIVNKLFEDSNNPDLEVQVAEAAAELRKQLPMKVDDQTTLQSVVSAGNSFVYHYTVSVNGSDVDLPTFSATMQKQLTAYVCESPTMAPSVKKGVEYIYIHMSADAVRLSEVAIDKADCGF</sequence>